<dbReference type="GeneID" id="29814332"/>
<dbReference type="EMBL" id="FQUB01000107">
    <property type="protein sequence ID" value="SHF98174.1"/>
    <property type="molecule type" value="Genomic_DNA"/>
</dbReference>
<feature type="domain" description="ATPase dynein-related AAA" evidence="1">
    <location>
        <begin position="282"/>
        <end position="436"/>
    </location>
</feature>
<proteinExistence type="predicted"/>
<dbReference type="Proteomes" id="UP000184029">
    <property type="component" value="Unassembled WGS sequence"/>
</dbReference>
<dbReference type="InterPro" id="IPR011704">
    <property type="entry name" value="ATPase_dyneun-rel_AAA"/>
</dbReference>
<evidence type="ECO:0000313" key="2">
    <source>
        <dbReference type="EMBL" id="SHF98174.1"/>
    </source>
</evidence>
<comment type="caution">
    <text evidence="2">The sequence shown here is derived from an EMBL/GenBank/DDBJ whole genome shotgun (WGS) entry which is preliminary data.</text>
</comment>
<evidence type="ECO:0000313" key="3">
    <source>
        <dbReference type="Proteomes" id="UP000184029"/>
    </source>
</evidence>
<dbReference type="Pfam" id="PF07728">
    <property type="entry name" value="AAA_5"/>
    <property type="match status" value="1"/>
</dbReference>
<dbReference type="AlphaFoldDB" id="A0A8B4C173"/>
<organism evidence="2 3">
    <name type="scientific">Heyndrickxia coagulans DSM 1 = ATCC 7050</name>
    <dbReference type="NCBI Taxonomy" id="1121088"/>
    <lineage>
        <taxon>Bacteria</taxon>
        <taxon>Bacillati</taxon>
        <taxon>Bacillota</taxon>
        <taxon>Bacilli</taxon>
        <taxon>Bacillales</taxon>
        <taxon>Bacillaceae</taxon>
        <taxon>Heyndrickxia</taxon>
    </lineage>
</organism>
<gene>
    <name evidence="2" type="ORF">SAMN02745208_03017</name>
</gene>
<dbReference type="GO" id="GO:0005524">
    <property type="term" value="F:ATP binding"/>
    <property type="evidence" value="ECO:0007669"/>
    <property type="project" value="InterPro"/>
</dbReference>
<reference evidence="2 3" key="1">
    <citation type="submission" date="2016-11" db="EMBL/GenBank/DDBJ databases">
        <authorList>
            <person name="Varghese N."/>
            <person name="Submissions S."/>
        </authorList>
    </citation>
    <scope>NUCLEOTIDE SEQUENCE [LARGE SCALE GENOMIC DNA]</scope>
    <source>
        <strain evidence="2 3">DSM 1</strain>
    </source>
</reference>
<dbReference type="KEGG" id="bcoa:BF29_1804"/>
<accession>A0A8B4C173</accession>
<protein>
    <submittedName>
        <fullName evidence="2">5-methylcytosine-specific restriction enzyme B</fullName>
    </submittedName>
</protein>
<sequence>MNVYVSEASIKDSVGYFSKLSITSPEQFGLFFLCKGVGISHNTYKPLKKAGQMTEDEKKLYYDRLHKLGAVFDFNEEGIKKCCLFPFSIKEDIAKGNFYNQASSFQGLLSRLIDTIDNTLIDKFLEKQEDSIRLKRNYIQLLKELYLNGNKVSLSHFSAYYCRFISFSADESIEKEDFTRLCVQYTIDSLNLLERELDELFYDDTALTPITFQEDMVTGQELRSMFSFKGKEDFPEISSSRDYNVVSPYMLVLEDVRRYIELNGKNPSANEIKELLELRKQIVLYGVPGIGKSMFIKDLEDWRDDEGNKFFNEVIKIQFHPSTTYEEFIGGSSIENGTIVSKAGIFLQWCQEAIKYDKKKYLFVIDEINRGNISKIFGETILGLDREYTVDLVKPLDVNGEQISKFQIPDNLYIIATMNSADRSIAILDNAIRRRFAFIKLFPNYDIVKEMSDVQTLGIDIARLYRSINKKILDTLNDEELLLGQSYFLPNFAEKVETTGKILWSKKLLRLVINYNVLPILEEYTYGNKNDLQNIIGDKLPERIYEDEEFIDAIKEQFPEVVL</sequence>
<dbReference type="Gene3D" id="3.40.50.300">
    <property type="entry name" value="P-loop containing nucleotide triphosphate hydrolases"/>
    <property type="match status" value="1"/>
</dbReference>
<dbReference type="InterPro" id="IPR027417">
    <property type="entry name" value="P-loop_NTPase"/>
</dbReference>
<dbReference type="SUPFAM" id="SSF52540">
    <property type="entry name" value="P-loop containing nucleoside triphosphate hydrolases"/>
    <property type="match status" value="1"/>
</dbReference>
<dbReference type="PANTHER" id="PTHR37291">
    <property type="entry name" value="5-METHYLCYTOSINE-SPECIFIC RESTRICTION ENZYME B"/>
    <property type="match status" value="1"/>
</dbReference>
<dbReference type="PANTHER" id="PTHR37291:SF1">
    <property type="entry name" value="TYPE IV METHYL-DIRECTED RESTRICTION ENZYME ECOKMCRB SUBUNIT"/>
    <property type="match status" value="1"/>
</dbReference>
<dbReference type="RefSeq" id="WP_029143135.1">
    <property type="nucleotide sequence ID" value="NZ_ALAS01000178.1"/>
</dbReference>
<evidence type="ECO:0000259" key="1">
    <source>
        <dbReference type="Pfam" id="PF07728"/>
    </source>
</evidence>
<dbReference type="GO" id="GO:0016887">
    <property type="term" value="F:ATP hydrolysis activity"/>
    <property type="evidence" value="ECO:0007669"/>
    <property type="project" value="InterPro"/>
</dbReference>
<name>A0A8B4C173_HEYCO</name>
<dbReference type="InterPro" id="IPR052934">
    <property type="entry name" value="Methyl-DNA_Rec/Restrict_Enz"/>
</dbReference>